<protein>
    <submittedName>
        <fullName evidence="6">Serine/threonine-protein kinase HipA</fullName>
    </submittedName>
</protein>
<dbReference type="InterPro" id="IPR017508">
    <property type="entry name" value="HipA_N1"/>
</dbReference>
<dbReference type="RefSeq" id="WP_076517014.1">
    <property type="nucleotide sequence ID" value="NZ_FTOH01000009.1"/>
</dbReference>
<evidence type="ECO:0000313" key="7">
    <source>
        <dbReference type="Proteomes" id="UP000185639"/>
    </source>
</evidence>
<dbReference type="STRING" id="484498.SAMN05421686_10921"/>
<sequence length="437" mass="48763">MISLAEVQLWGRTIGAVQWDSVRQLGVFEYAPEFLRSGIELAPLQMPLRAGRFSFPQLAHETFKGLPGMLADALPDKFGNLLIDQWLVAQGRDPGSFNPVERLLYIGQRGMGALEFAPATRGHVGAGTPVELSELVSLANKALNQKQGLAVEIIEGEEDAQALNQIIAVGTSAGGARAKAVIAWNEQTGEVRSGQCDTEAGFQHYLLKFDGVAANRDKELADPQGYTRIEYACYLMARAAGIEMMPSRLLEENGRAHFLTQRFDRSETGKKLHMQTLCGIAHYDFNVAGGYSYEQCFRVIRQVVKSQARVAQEQQFRRMLLNLMIRNQDDHTKNIGFLMNRKGGWSLAPAYDVTYAYNPDGDWTSTHQMSVNGKRDHFALDDLIECGKAADIRERQVKELISEVGEAVRDWRRFAQEAGVPEDWAASIESSFRKFLI</sequence>
<dbReference type="GO" id="GO:0005829">
    <property type="term" value="C:cytosol"/>
    <property type="evidence" value="ECO:0007669"/>
    <property type="project" value="TreeGrafter"/>
</dbReference>
<gene>
    <name evidence="6" type="ORF">SAMN05421686_10921</name>
</gene>
<evidence type="ECO:0000259" key="4">
    <source>
        <dbReference type="Pfam" id="PF07804"/>
    </source>
</evidence>
<dbReference type="OrthoDB" id="9805913at2"/>
<evidence type="ECO:0000256" key="2">
    <source>
        <dbReference type="ARBA" id="ARBA00022679"/>
    </source>
</evidence>
<dbReference type="InterPro" id="IPR052028">
    <property type="entry name" value="HipA_Ser/Thr_kinase"/>
</dbReference>
<name>A0A1N7P9E5_9GAMM</name>
<dbReference type="GO" id="GO:0004674">
    <property type="term" value="F:protein serine/threonine kinase activity"/>
    <property type="evidence" value="ECO:0007669"/>
    <property type="project" value="TreeGrafter"/>
</dbReference>
<keyword evidence="2" id="KW-0808">Transferase</keyword>
<dbReference type="Pfam" id="PF07804">
    <property type="entry name" value="HipA_C"/>
    <property type="match status" value="1"/>
</dbReference>
<keyword evidence="3 6" id="KW-0418">Kinase</keyword>
<evidence type="ECO:0000256" key="1">
    <source>
        <dbReference type="ARBA" id="ARBA00010164"/>
    </source>
</evidence>
<evidence type="ECO:0000256" key="3">
    <source>
        <dbReference type="ARBA" id="ARBA00022777"/>
    </source>
</evidence>
<dbReference type="Proteomes" id="UP000185639">
    <property type="component" value="Unassembled WGS sequence"/>
</dbReference>
<reference evidence="7" key="1">
    <citation type="submission" date="2017-01" db="EMBL/GenBank/DDBJ databases">
        <authorList>
            <person name="Varghese N."/>
            <person name="Submissions S."/>
        </authorList>
    </citation>
    <scope>NUCLEOTIDE SEQUENCE [LARGE SCALE GENOMIC DNA]</scope>
    <source>
        <strain evidence="7">DSM 24913</strain>
    </source>
</reference>
<dbReference type="Gene3D" id="1.10.1070.20">
    <property type="match status" value="1"/>
</dbReference>
<feature type="domain" description="HipA N-terminal subdomain 1" evidence="5">
    <location>
        <begin position="6"/>
        <end position="116"/>
    </location>
</feature>
<dbReference type="EMBL" id="FTOH01000009">
    <property type="protein sequence ID" value="SIT07069.1"/>
    <property type="molecule type" value="Genomic_DNA"/>
</dbReference>
<proteinExistence type="inferred from homology"/>
<organism evidence="6 7">
    <name type="scientific">Thalassolituus maritimus</name>
    <dbReference type="NCBI Taxonomy" id="484498"/>
    <lineage>
        <taxon>Bacteria</taxon>
        <taxon>Pseudomonadati</taxon>
        <taxon>Pseudomonadota</taxon>
        <taxon>Gammaproteobacteria</taxon>
        <taxon>Oceanospirillales</taxon>
        <taxon>Oceanospirillaceae</taxon>
        <taxon>Thalassolituus</taxon>
    </lineage>
</organism>
<evidence type="ECO:0000259" key="5">
    <source>
        <dbReference type="Pfam" id="PF13657"/>
    </source>
</evidence>
<accession>A0A1N7P9E5</accession>
<comment type="similarity">
    <text evidence="1">Belongs to the HipA Ser/Thr kinase family.</text>
</comment>
<dbReference type="AlphaFoldDB" id="A0A1N7P9E5"/>
<dbReference type="Pfam" id="PF13657">
    <property type="entry name" value="Couple_hipA"/>
    <property type="match status" value="1"/>
</dbReference>
<evidence type="ECO:0000313" key="6">
    <source>
        <dbReference type="EMBL" id="SIT07069.1"/>
    </source>
</evidence>
<dbReference type="PANTHER" id="PTHR37419">
    <property type="entry name" value="SERINE/THREONINE-PROTEIN KINASE TOXIN HIPA"/>
    <property type="match status" value="1"/>
</dbReference>
<dbReference type="PANTHER" id="PTHR37419:SF8">
    <property type="entry name" value="TOXIN YJJJ"/>
    <property type="match status" value="1"/>
</dbReference>
<feature type="domain" description="HipA-like C-terminal" evidence="4">
    <location>
        <begin position="171"/>
        <end position="410"/>
    </location>
</feature>
<keyword evidence="7" id="KW-1185">Reference proteome</keyword>
<dbReference type="InterPro" id="IPR012893">
    <property type="entry name" value="HipA-like_C"/>
</dbReference>